<dbReference type="AlphaFoldDB" id="A0A0F7DBG3"/>
<dbReference type="KEGG" id="gah:GAH_01675"/>
<dbReference type="STRING" id="113653.GAH_01675"/>
<gene>
    <name evidence="1" type="ORF">GAH_01675</name>
</gene>
<dbReference type="Proteomes" id="UP000034723">
    <property type="component" value="Chromosome"/>
</dbReference>
<name>A0A0F7DBG3_9EURY</name>
<dbReference type="InterPro" id="IPR012347">
    <property type="entry name" value="Ferritin-like"/>
</dbReference>
<dbReference type="Gene3D" id="1.20.1260.10">
    <property type="match status" value="1"/>
</dbReference>
<dbReference type="InParanoid" id="A0A0F7DBG3"/>
<keyword evidence="2" id="KW-1185">Reference proteome</keyword>
<protein>
    <recommendedName>
        <fullName evidence="3">Ferritin-like domain-containing protein</fullName>
    </recommendedName>
</protein>
<evidence type="ECO:0008006" key="3">
    <source>
        <dbReference type="Google" id="ProtNLM"/>
    </source>
</evidence>
<evidence type="ECO:0000313" key="1">
    <source>
        <dbReference type="EMBL" id="AKG91041.1"/>
    </source>
</evidence>
<dbReference type="SUPFAM" id="SSF47240">
    <property type="entry name" value="Ferritin-like"/>
    <property type="match status" value="1"/>
</dbReference>
<dbReference type="EMBL" id="CP011267">
    <property type="protein sequence ID" value="AKG91041.1"/>
    <property type="molecule type" value="Genomic_DNA"/>
</dbReference>
<accession>A0A0F7DBG3</accession>
<proteinExistence type="predicted"/>
<sequence>MNAESTKRRAFISLLKYAIIEEYYTSRRIFAILREYENEEVWDTLFGILIDTEKHKIMLNDVINLLNFDEKVELEDANLVALASETQGKVSDILEDLLATEKYFQKTYRQILRYFENEIELILDIETSDIIRKKLEDIIDDETRHVDILSGLIM</sequence>
<evidence type="ECO:0000313" key="2">
    <source>
        <dbReference type="Proteomes" id="UP000034723"/>
    </source>
</evidence>
<dbReference type="GeneID" id="24804244"/>
<dbReference type="InterPro" id="IPR009078">
    <property type="entry name" value="Ferritin-like_SF"/>
</dbReference>
<dbReference type="CDD" id="cd00657">
    <property type="entry name" value="Ferritin_like"/>
    <property type="match status" value="1"/>
</dbReference>
<dbReference type="HOGENOM" id="CLU_1700213_0_0_2"/>
<dbReference type="RefSeq" id="WP_048096057.1">
    <property type="nucleotide sequence ID" value="NZ_CP011267.1"/>
</dbReference>
<reference evidence="1 2" key="1">
    <citation type="submission" date="2015-04" db="EMBL/GenBank/DDBJ databases">
        <title>The complete genome sequence of the hyperthermophilic, obligate iron-reducing archaeon Geoglobus ahangari strain 234T.</title>
        <authorList>
            <person name="Manzella M.P."/>
            <person name="Holmes D.E."/>
            <person name="Rocheleau J.M."/>
            <person name="Chung A."/>
            <person name="Reguera G."/>
            <person name="Kashefi K."/>
        </authorList>
    </citation>
    <scope>NUCLEOTIDE SEQUENCE [LARGE SCALE GENOMIC DNA]</scope>
    <source>
        <strain evidence="1 2">234</strain>
    </source>
</reference>
<organism evidence="1 2">
    <name type="scientific">Geoglobus ahangari</name>
    <dbReference type="NCBI Taxonomy" id="113653"/>
    <lineage>
        <taxon>Archaea</taxon>
        <taxon>Methanobacteriati</taxon>
        <taxon>Methanobacteriota</taxon>
        <taxon>Archaeoglobi</taxon>
        <taxon>Archaeoglobales</taxon>
        <taxon>Archaeoglobaceae</taxon>
        <taxon>Geoglobus</taxon>
    </lineage>
</organism>